<feature type="region of interest" description="Disordered" evidence="1">
    <location>
        <begin position="40"/>
        <end position="59"/>
    </location>
</feature>
<evidence type="ECO:0000313" key="2">
    <source>
        <dbReference type="EMBL" id="OJA12101.1"/>
    </source>
</evidence>
<evidence type="ECO:0000313" key="3">
    <source>
        <dbReference type="Proteomes" id="UP000183567"/>
    </source>
</evidence>
<dbReference type="AlphaFoldDB" id="A0A1J8PT84"/>
<proteinExistence type="predicted"/>
<dbReference type="Proteomes" id="UP000183567">
    <property type="component" value="Unassembled WGS sequence"/>
</dbReference>
<comment type="caution">
    <text evidence="2">The sequence shown here is derived from an EMBL/GenBank/DDBJ whole genome shotgun (WGS) entry which is preliminary data.</text>
</comment>
<keyword evidence="3" id="KW-1185">Reference proteome</keyword>
<protein>
    <submittedName>
        <fullName evidence="2">Uncharacterized protein</fullName>
    </submittedName>
</protein>
<organism evidence="2 3">
    <name type="scientific">Rhizopogon vesiculosus</name>
    <dbReference type="NCBI Taxonomy" id="180088"/>
    <lineage>
        <taxon>Eukaryota</taxon>
        <taxon>Fungi</taxon>
        <taxon>Dikarya</taxon>
        <taxon>Basidiomycota</taxon>
        <taxon>Agaricomycotina</taxon>
        <taxon>Agaricomycetes</taxon>
        <taxon>Agaricomycetidae</taxon>
        <taxon>Boletales</taxon>
        <taxon>Suillineae</taxon>
        <taxon>Rhizopogonaceae</taxon>
        <taxon>Rhizopogon</taxon>
    </lineage>
</organism>
<accession>A0A1J8PT84</accession>
<gene>
    <name evidence="2" type="ORF">AZE42_03433</name>
</gene>
<sequence length="59" mass="6477">MSRSQDVRDPVFQAALDDAESATAMSLSQDVRDPIFRLDDADSTTAMSPSQDTVRDPVF</sequence>
<feature type="compositionally biased region" description="Polar residues" evidence="1">
    <location>
        <begin position="43"/>
        <end position="52"/>
    </location>
</feature>
<dbReference type="EMBL" id="LVVM01004818">
    <property type="protein sequence ID" value="OJA12101.1"/>
    <property type="molecule type" value="Genomic_DNA"/>
</dbReference>
<name>A0A1J8PT84_9AGAM</name>
<evidence type="ECO:0000256" key="1">
    <source>
        <dbReference type="SAM" id="MobiDB-lite"/>
    </source>
</evidence>
<reference evidence="2 3" key="1">
    <citation type="submission" date="2016-03" db="EMBL/GenBank/DDBJ databases">
        <title>Comparative genomics of the ectomycorrhizal sister species Rhizopogon vinicolor and Rhizopogon vesiculosus (Basidiomycota: Boletales) reveals a divergence of the mating type B locus.</title>
        <authorList>
            <person name="Mujic A.B."/>
            <person name="Kuo A."/>
            <person name="Tritt A."/>
            <person name="Lipzen A."/>
            <person name="Chen C."/>
            <person name="Johnson J."/>
            <person name="Sharma A."/>
            <person name="Barry K."/>
            <person name="Grigoriev I.V."/>
            <person name="Spatafora J.W."/>
        </authorList>
    </citation>
    <scope>NUCLEOTIDE SEQUENCE [LARGE SCALE GENOMIC DNA]</scope>
    <source>
        <strain evidence="2 3">AM-OR11-056</strain>
    </source>
</reference>